<dbReference type="PANTHER" id="PTHR34698:SF2">
    <property type="entry name" value="5-OXOPROLINASE SUBUNIT B"/>
    <property type="match status" value="1"/>
</dbReference>
<dbReference type="EC" id="3.5.2.9" evidence="5"/>
<feature type="domain" description="Carboxyltransferase" evidence="4">
    <location>
        <begin position="6"/>
        <end position="211"/>
    </location>
</feature>
<proteinExistence type="predicted"/>
<dbReference type="Gene3D" id="3.30.1360.40">
    <property type="match status" value="1"/>
</dbReference>
<name>A0ABW6K8C7_9BACI</name>
<dbReference type="PANTHER" id="PTHR34698">
    <property type="entry name" value="5-OXOPROLINASE SUBUNIT B"/>
    <property type="match status" value="1"/>
</dbReference>
<dbReference type="SUPFAM" id="SSF50891">
    <property type="entry name" value="Cyclophilin-like"/>
    <property type="match status" value="1"/>
</dbReference>
<keyword evidence="2 5" id="KW-0378">Hydrolase</keyword>
<accession>A0ABW6K8C7</accession>
<dbReference type="EMBL" id="JBIACK010000001">
    <property type="protein sequence ID" value="MFE8699530.1"/>
    <property type="molecule type" value="Genomic_DNA"/>
</dbReference>
<sequence length="236" mass="26776">MISLNYRISPLGDRAIIIQFGEEITKEANYFVHDAAKRIQLNPFQGYIELVPAFHTLTVHYDPVLVQSNMPYLYVIQEIKKRLEGKIDNLKRNGKMVKIPVCYEHEFAPDIDIVAKHNGLTKKEVIHLHTKNIYDVYFLGFSPGFPFLGGMDKNLSTPRKDSPRLKIPAGSVGIAGMQTGIYPIETPGGWQIIGRTPVTLFDAKLSPPSRIVAGDQVQFFEITKNDFKGWEDTLWE</sequence>
<dbReference type="InterPro" id="IPR003833">
    <property type="entry name" value="CT_C_D"/>
</dbReference>
<keyword evidence="3" id="KW-0067">ATP-binding</keyword>
<dbReference type="Gene3D" id="2.40.100.10">
    <property type="entry name" value="Cyclophilin-like"/>
    <property type="match status" value="1"/>
</dbReference>
<evidence type="ECO:0000313" key="6">
    <source>
        <dbReference type="Proteomes" id="UP001601059"/>
    </source>
</evidence>
<dbReference type="InterPro" id="IPR010016">
    <property type="entry name" value="PxpB"/>
</dbReference>
<keyword evidence="6" id="KW-1185">Reference proteome</keyword>
<reference evidence="5 6" key="1">
    <citation type="submission" date="2024-08" db="EMBL/GenBank/DDBJ databases">
        <title>Two novel Cytobacillus novel species.</title>
        <authorList>
            <person name="Liu G."/>
        </authorList>
    </citation>
    <scope>NUCLEOTIDE SEQUENCE [LARGE SCALE GENOMIC DNA]</scope>
    <source>
        <strain evidence="5 6">FJAT-54145</strain>
    </source>
</reference>
<evidence type="ECO:0000256" key="2">
    <source>
        <dbReference type="ARBA" id="ARBA00022801"/>
    </source>
</evidence>
<dbReference type="Proteomes" id="UP001601059">
    <property type="component" value="Unassembled WGS sequence"/>
</dbReference>
<evidence type="ECO:0000259" key="4">
    <source>
        <dbReference type="SMART" id="SM00796"/>
    </source>
</evidence>
<comment type="caution">
    <text evidence="5">The sequence shown here is derived from an EMBL/GenBank/DDBJ whole genome shotgun (WGS) entry which is preliminary data.</text>
</comment>
<dbReference type="GO" id="GO:0017168">
    <property type="term" value="F:5-oxoprolinase (ATP-hydrolyzing) activity"/>
    <property type="evidence" value="ECO:0007669"/>
    <property type="project" value="UniProtKB-EC"/>
</dbReference>
<evidence type="ECO:0000256" key="3">
    <source>
        <dbReference type="ARBA" id="ARBA00022840"/>
    </source>
</evidence>
<organism evidence="5 6">
    <name type="scientific">Cytobacillus spartinae</name>
    <dbReference type="NCBI Taxonomy" id="3299023"/>
    <lineage>
        <taxon>Bacteria</taxon>
        <taxon>Bacillati</taxon>
        <taxon>Bacillota</taxon>
        <taxon>Bacilli</taxon>
        <taxon>Bacillales</taxon>
        <taxon>Bacillaceae</taxon>
        <taxon>Cytobacillus</taxon>
    </lineage>
</organism>
<dbReference type="InterPro" id="IPR029000">
    <property type="entry name" value="Cyclophilin-like_dom_sf"/>
</dbReference>
<dbReference type="NCBIfam" id="TIGR00370">
    <property type="entry name" value="5-oxoprolinase subunit PxpB"/>
    <property type="match status" value="1"/>
</dbReference>
<dbReference type="SMART" id="SM00796">
    <property type="entry name" value="AHS1"/>
    <property type="match status" value="1"/>
</dbReference>
<dbReference type="SUPFAM" id="SSF160467">
    <property type="entry name" value="PH0987 N-terminal domain-like"/>
    <property type="match status" value="1"/>
</dbReference>
<keyword evidence="1" id="KW-0547">Nucleotide-binding</keyword>
<protein>
    <submittedName>
        <fullName evidence="5">5-oxoprolinase subunit PxpB</fullName>
        <ecNumber evidence="5">3.5.2.9</ecNumber>
    </submittedName>
</protein>
<evidence type="ECO:0000313" key="5">
    <source>
        <dbReference type="EMBL" id="MFE8699530.1"/>
    </source>
</evidence>
<evidence type="ECO:0000256" key="1">
    <source>
        <dbReference type="ARBA" id="ARBA00022741"/>
    </source>
</evidence>
<gene>
    <name evidence="5" type="primary">pxpB</name>
    <name evidence="5" type="ORF">ACFYKX_02710</name>
</gene>
<dbReference type="Pfam" id="PF02682">
    <property type="entry name" value="CT_C_D"/>
    <property type="match status" value="1"/>
</dbReference>
<dbReference type="RefSeq" id="WP_389357804.1">
    <property type="nucleotide sequence ID" value="NZ_JBIACK010000001.1"/>
</dbReference>